<dbReference type="HOGENOM" id="CLU_2530369_0_0_1"/>
<keyword evidence="1" id="KW-1133">Transmembrane helix</keyword>
<reference evidence="2" key="2">
    <citation type="submission" date="2015-06" db="UniProtKB">
        <authorList>
            <consortium name="EnsemblMetazoa"/>
        </authorList>
    </citation>
    <scope>IDENTIFICATION</scope>
</reference>
<dbReference type="AlphaFoldDB" id="T1KC13"/>
<dbReference type="Proteomes" id="UP000015104">
    <property type="component" value="Unassembled WGS sequence"/>
</dbReference>
<evidence type="ECO:0000313" key="2">
    <source>
        <dbReference type="EnsemblMetazoa" id="tetur08g06010.1"/>
    </source>
</evidence>
<keyword evidence="3" id="KW-1185">Reference proteome</keyword>
<organism evidence="2 3">
    <name type="scientific">Tetranychus urticae</name>
    <name type="common">Two-spotted spider mite</name>
    <dbReference type="NCBI Taxonomy" id="32264"/>
    <lineage>
        <taxon>Eukaryota</taxon>
        <taxon>Metazoa</taxon>
        <taxon>Ecdysozoa</taxon>
        <taxon>Arthropoda</taxon>
        <taxon>Chelicerata</taxon>
        <taxon>Arachnida</taxon>
        <taxon>Acari</taxon>
        <taxon>Acariformes</taxon>
        <taxon>Trombidiformes</taxon>
        <taxon>Prostigmata</taxon>
        <taxon>Eleutherengona</taxon>
        <taxon>Raphignathae</taxon>
        <taxon>Tetranychoidea</taxon>
        <taxon>Tetranychidae</taxon>
        <taxon>Tetranychus</taxon>
    </lineage>
</organism>
<name>T1KC13_TETUR</name>
<accession>T1KC13</accession>
<dbReference type="EMBL" id="CAEY01001957">
    <property type="status" value="NOT_ANNOTATED_CDS"/>
    <property type="molecule type" value="Genomic_DNA"/>
</dbReference>
<evidence type="ECO:0000313" key="3">
    <source>
        <dbReference type="Proteomes" id="UP000015104"/>
    </source>
</evidence>
<feature type="transmembrane region" description="Helical" evidence="1">
    <location>
        <begin position="47"/>
        <end position="66"/>
    </location>
</feature>
<dbReference type="EnsemblMetazoa" id="tetur08g06010.1">
    <property type="protein sequence ID" value="tetur08g06010.1"/>
    <property type="gene ID" value="tetur08g06010"/>
</dbReference>
<reference evidence="3" key="1">
    <citation type="submission" date="2011-08" db="EMBL/GenBank/DDBJ databases">
        <authorList>
            <person name="Rombauts S."/>
        </authorList>
    </citation>
    <scope>NUCLEOTIDE SEQUENCE</scope>
    <source>
        <strain evidence="3">London</strain>
    </source>
</reference>
<protein>
    <submittedName>
        <fullName evidence="2">Uncharacterized protein</fullName>
    </submittedName>
</protein>
<evidence type="ECO:0000256" key="1">
    <source>
        <dbReference type="SAM" id="Phobius"/>
    </source>
</evidence>
<keyword evidence="1" id="KW-0472">Membrane</keyword>
<keyword evidence="1" id="KW-0812">Transmembrane</keyword>
<proteinExistence type="predicted"/>
<sequence>MWLIFNDQIYCTLGKRCENFVRLNFRHFIGFHEFHLLFLATKSTFQLYLNSCGVLVFFASIAFSLMNKQLMVEPFKLKLMEHLY</sequence>